<keyword evidence="3" id="KW-1185">Reference proteome</keyword>
<sequence length="454" mass="47559">MADTAKLDQAAAGAGAAATPTRGAQGKFRAVTPAGADADTPAGARVDTSSAAAAAGTSSLAGVTKEVQHASKAAQECAKSCSCLVKAAKKSHSTVLCLGCSLAVMRSEAVEVKKYSTDAADASAFATKLAAAAVAVVSTLPAPTPAELMTPLKETKQAAAAAKVSAAQVQDIASEVVEAVNRRVRAETAAPGEAKGEVEGKGKDESEDEVEGGGEAGRDDAGGYHVLEEGGAPKPLVRFKVGQKTVAVFVARTEEDCNAAKPLLGVRSLRQDPYTYLLARHEVSPGLDMAAVLRSVAAGEASMEEAVGPAVGCFSASFRTDEIAADIFEFEDPEDLRDCGVYESVELWTLDFSAETAKATWSPEDTRDIIVGLFYGMCKHAAENGMRCGFCVPHPGVLKCWQKHGVKLKQITTEPTLRLPQTHPHYNYFRACTLAYFDVAEVMAELEDKLVFVP</sequence>
<evidence type="ECO:0000313" key="2">
    <source>
        <dbReference type="EMBL" id="KAG2499091.1"/>
    </source>
</evidence>
<feature type="region of interest" description="Disordered" evidence="1">
    <location>
        <begin position="1"/>
        <end position="26"/>
    </location>
</feature>
<name>A0A836C3H0_9CHLO</name>
<feature type="compositionally biased region" description="Basic and acidic residues" evidence="1">
    <location>
        <begin position="194"/>
        <end position="204"/>
    </location>
</feature>
<reference evidence="2" key="1">
    <citation type="journal article" date="2020" name="bioRxiv">
        <title>Comparative genomics of Chlamydomonas.</title>
        <authorList>
            <person name="Craig R.J."/>
            <person name="Hasan A.R."/>
            <person name="Ness R.W."/>
            <person name="Keightley P.D."/>
        </authorList>
    </citation>
    <scope>NUCLEOTIDE SEQUENCE</scope>
    <source>
        <strain evidence="2">CCAP 11/70</strain>
    </source>
</reference>
<dbReference type="Proteomes" id="UP000612055">
    <property type="component" value="Unassembled WGS sequence"/>
</dbReference>
<comment type="caution">
    <text evidence="2">The sequence shown here is derived from an EMBL/GenBank/DDBJ whole genome shotgun (WGS) entry which is preliminary data.</text>
</comment>
<dbReference type="EMBL" id="JAEHOE010000008">
    <property type="protein sequence ID" value="KAG2499091.1"/>
    <property type="molecule type" value="Genomic_DNA"/>
</dbReference>
<evidence type="ECO:0000256" key="1">
    <source>
        <dbReference type="SAM" id="MobiDB-lite"/>
    </source>
</evidence>
<feature type="compositionally biased region" description="Basic and acidic residues" evidence="1">
    <location>
        <begin position="216"/>
        <end position="226"/>
    </location>
</feature>
<feature type="region of interest" description="Disordered" evidence="1">
    <location>
        <begin position="186"/>
        <end position="226"/>
    </location>
</feature>
<protein>
    <submittedName>
        <fullName evidence="2">Uncharacterized protein</fullName>
    </submittedName>
</protein>
<evidence type="ECO:0000313" key="3">
    <source>
        <dbReference type="Proteomes" id="UP000612055"/>
    </source>
</evidence>
<proteinExistence type="predicted"/>
<gene>
    <name evidence="2" type="ORF">HYH03_003274</name>
</gene>
<dbReference type="AlphaFoldDB" id="A0A836C3H0"/>
<organism evidence="2 3">
    <name type="scientific">Edaphochlamys debaryana</name>
    <dbReference type="NCBI Taxonomy" id="47281"/>
    <lineage>
        <taxon>Eukaryota</taxon>
        <taxon>Viridiplantae</taxon>
        <taxon>Chlorophyta</taxon>
        <taxon>core chlorophytes</taxon>
        <taxon>Chlorophyceae</taxon>
        <taxon>CS clade</taxon>
        <taxon>Chlamydomonadales</taxon>
        <taxon>Chlamydomonadales incertae sedis</taxon>
        <taxon>Edaphochlamys</taxon>
    </lineage>
</organism>
<accession>A0A836C3H0</accession>